<dbReference type="Pfam" id="PF00753">
    <property type="entry name" value="Lactamase_B"/>
    <property type="match status" value="1"/>
</dbReference>
<dbReference type="CDD" id="cd07724">
    <property type="entry name" value="POD-like_MBL-fold"/>
    <property type="match status" value="1"/>
</dbReference>
<dbReference type="Proteomes" id="UP000292704">
    <property type="component" value="Unassembled WGS sequence"/>
</dbReference>
<gene>
    <name evidence="4" type="ORF">ELS17_13190</name>
</gene>
<dbReference type="PROSITE" id="PS50206">
    <property type="entry name" value="RHODANESE_3"/>
    <property type="match status" value="1"/>
</dbReference>
<dbReference type="GO" id="GO:0046872">
    <property type="term" value="F:metal ion binding"/>
    <property type="evidence" value="ECO:0007669"/>
    <property type="project" value="UniProtKB-KW"/>
</dbReference>
<organism evidence="4 5">
    <name type="scientific">Natrinema altunense</name>
    <dbReference type="NCBI Taxonomy" id="222984"/>
    <lineage>
        <taxon>Archaea</taxon>
        <taxon>Methanobacteriati</taxon>
        <taxon>Methanobacteriota</taxon>
        <taxon>Stenosarchaea group</taxon>
        <taxon>Halobacteria</taxon>
        <taxon>Halobacteriales</taxon>
        <taxon>Natrialbaceae</taxon>
        <taxon>Natrinema</taxon>
    </lineage>
</organism>
<dbReference type="InterPro" id="IPR044528">
    <property type="entry name" value="POD-like_MBL-fold"/>
</dbReference>
<comment type="caution">
    <text evidence="4">The sequence shown here is derived from an EMBL/GenBank/DDBJ whole genome shotgun (WGS) entry which is preliminary data.</text>
</comment>
<proteinExistence type="predicted"/>
<name>A0A482XZ10_9EURY</name>
<dbReference type="PANTHER" id="PTHR43084">
    <property type="entry name" value="PERSULFIDE DIOXYGENASE ETHE1"/>
    <property type="match status" value="1"/>
</dbReference>
<dbReference type="RefSeq" id="WP_130171046.1">
    <property type="nucleotide sequence ID" value="NZ_SHMR01000007.1"/>
</dbReference>
<dbReference type="InterPro" id="IPR001763">
    <property type="entry name" value="Rhodanese-like_dom"/>
</dbReference>
<evidence type="ECO:0000259" key="3">
    <source>
        <dbReference type="PROSITE" id="PS50206"/>
    </source>
</evidence>
<dbReference type="InterPro" id="IPR036866">
    <property type="entry name" value="RibonucZ/Hydroxyglut_hydro"/>
</dbReference>
<dbReference type="Gene3D" id="3.60.15.10">
    <property type="entry name" value="Ribonuclease Z/Hydroxyacylglutathione hydrolase-like"/>
    <property type="match status" value="1"/>
</dbReference>
<evidence type="ECO:0000256" key="1">
    <source>
        <dbReference type="ARBA" id="ARBA00022723"/>
    </source>
</evidence>
<dbReference type="GO" id="GO:0070813">
    <property type="term" value="P:hydrogen sulfide metabolic process"/>
    <property type="evidence" value="ECO:0007669"/>
    <property type="project" value="TreeGrafter"/>
</dbReference>
<dbReference type="GO" id="GO:0016787">
    <property type="term" value="F:hydrolase activity"/>
    <property type="evidence" value="ECO:0007669"/>
    <property type="project" value="UniProtKB-KW"/>
</dbReference>
<accession>A0A482XZ10</accession>
<dbReference type="STRING" id="222984.GCA_000731985_03711"/>
<dbReference type="GO" id="GO:0006749">
    <property type="term" value="P:glutathione metabolic process"/>
    <property type="evidence" value="ECO:0007669"/>
    <property type="project" value="InterPro"/>
</dbReference>
<dbReference type="SUPFAM" id="SSF56281">
    <property type="entry name" value="Metallo-hydrolase/oxidoreductase"/>
    <property type="match status" value="1"/>
</dbReference>
<feature type="domain" description="Rhodanese" evidence="3">
    <location>
        <begin position="28"/>
        <end position="126"/>
    </location>
</feature>
<protein>
    <submittedName>
        <fullName evidence="4">MBL fold metallo-hydrolase</fullName>
    </submittedName>
</protein>
<keyword evidence="1" id="KW-0479">Metal-binding</keyword>
<dbReference type="Pfam" id="PF00581">
    <property type="entry name" value="Rhodanese"/>
    <property type="match status" value="1"/>
</dbReference>
<dbReference type="SUPFAM" id="SSF52821">
    <property type="entry name" value="Rhodanese/Cell cycle control phosphatase"/>
    <property type="match status" value="1"/>
</dbReference>
<dbReference type="Gene3D" id="3.40.250.10">
    <property type="entry name" value="Rhodanese-like domain"/>
    <property type="match status" value="1"/>
</dbReference>
<feature type="region of interest" description="Disordered" evidence="2">
    <location>
        <begin position="1"/>
        <end position="31"/>
    </location>
</feature>
<dbReference type="GO" id="GO:0050313">
    <property type="term" value="F:sulfur dioxygenase activity"/>
    <property type="evidence" value="ECO:0007669"/>
    <property type="project" value="InterPro"/>
</dbReference>
<dbReference type="SMART" id="SM00450">
    <property type="entry name" value="RHOD"/>
    <property type="match status" value="1"/>
</dbReference>
<reference evidence="4 5" key="1">
    <citation type="submission" date="2019-02" db="EMBL/GenBank/DDBJ databases">
        <title>Genome analysis provides insights into bioremediation potentialities and Haloocin production by Natrinema altunense strain 4.1R isolated from Chott Douz in Tunisian desert.</title>
        <authorList>
            <person name="Najjari A."/>
            <person name="Youssef N."/>
            <person name="Ben Dhia O."/>
            <person name="Ferjani R."/>
            <person name="El Hidri D."/>
            <person name="Ouzari H.I."/>
            <person name="Cherif A."/>
        </authorList>
    </citation>
    <scope>NUCLEOTIDE SEQUENCE [LARGE SCALE GENOMIC DNA]</scope>
    <source>
        <strain evidence="4 5">4.1R</strain>
    </source>
</reference>
<dbReference type="InterPro" id="IPR036873">
    <property type="entry name" value="Rhodanese-like_dom_sf"/>
</dbReference>
<dbReference type="PANTHER" id="PTHR43084:SF1">
    <property type="entry name" value="PERSULFIDE DIOXYGENASE ETHE1, MITOCHONDRIAL"/>
    <property type="match status" value="1"/>
</dbReference>
<dbReference type="EMBL" id="SHMR01000007">
    <property type="protein sequence ID" value="RZH66736.1"/>
    <property type="molecule type" value="Genomic_DNA"/>
</dbReference>
<dbReference type="OrthoDB" id="9180at2157"/>
<evidence type="ECO:0000313" key="4">
    <source>
        <dbReference type="EMBL" id="RZH66736.1"/>
    </source>
</evidence>
<evidence type="ECO:0000256" key="2">
    <source>
        <dbReference type="SAM" id="MobiDB-lite"/>
    </source>
</evidence>
<keyword evidence="4" id="KW-0378">Hydrolase</keyword>
<dbReference type="CDD" id="cd00158">
    <property type="entry name" value="RHOD"/>
    <property type="match status" value="1"/>
</dbReference>
<dbReference type="InterPro" id="IPR051682">
    <property type="entry name" value="Mito_Persulfide_Diox"/>
</dbReference>
<evidence type="ECO:0000313" key="5">
    <source>
        <dbReference type="Proteomes" id="UP000292704"/>
    </source>
</evidence>
<dbReference type="SMART" id="SM00849">
    <property type="entry name" value="Lactamase_B"/>
    <property type="match status" value="1"/>
</dbReference>
<dbReference type="AlphaFoldDB" id="A0A482XZ10"/>
<sequence>MTERSDAADAADETPSIAPDALPERLQSGDSMTVLDVRDRDEFERWHLTGDGIEAVQVPHMKFVQAQATGDVPDLVTDLEEPILAVCGHGEASAHAVDLLRDAGIDAANLAGGMDAWADLYRVRELDIDAPARVLQYDRPSSGCLGYAIYSSGEAAVIDPLRAFTDRYDADATDRDAALTYAIDTHVHADHVSGVRALADRTDATAVVPDGATERGLAFDAMTVGDAAERGSETPASHTQQDAVDELRIGDVTLTVLATPGHTTDSISLRLEGGDSPILFTGDTLFLEGVGRPDLERGDDGAAAAAEQLYETLRTHLLEHPDETTVAPGHYSDAAEPRDDGTYVARLGALRDRLDALSMDDTAFVAHATSALPPRPSNYERIVAANLGLEDVDADTAFELELGPNNCAVAD</sequence>
<dbReference type="InterPro" id="IPR001279">
    <property type="entry name" value="Metallo-B-lactamas"/>
</dbReference>